<gene>
    <name evidence="1" type="ORF">Micbo1qcDRAFT_205281</name>
</gene>
<organism evidence="1 2">
    <name type="scientific">Microdochium bolleyi</name>
    <dbReference type="NCBI Taxonomy" id="196109"/>
    <lineage>
        <taxon>Eukaryota</taxon>
        <taxon>Fungi</taxon>
        <taxon>Dikarya</taxon>
        <taxon>Ascomycota</taxon>
        <taxon>Pezizomycotina</taxon>
        <taxon>Sordariomycetes</taxon>
        <taxon>Xylariomycetidae</taxon>
        <taxon>Xylariales</taxon>
        <taxon>Microdochiaceae</taxon>
        <taxon>Microdochium</taxon>
    </lineage>
</organism>
<proteinExistence type="predicted"/>
<accession>A0A136J039</accession>
<dbReference type="AlphaFoldDB" id="A0A136J039"/>
<evidence type="ECO:0008006" key="3">
    <source>
        <dbReference type="Google" id="ProtNLM"/>
    </source>
</evidence>
<keyword evidence="2" id="KW-1185">Reference proteome</keyword>
<dbReference type="STRING" id="196109.A0A136J039"/>
<protein>
    <recommendedName>
        <fullName evidence="3">F-box domain-containing protein</fullName>
    </recommendedName>
</protein>
<evidence type="ECO:0000313" key="1">
    <source>
        <dbReference type="EMBL" id="KXJ90434.1"/>
    </source>
</evidence>
<dbReference type="EMBL" id="KQ964252">
    <property type="protein sequence ID" value="KXJ90434.1"/>
    <property type="molecule type" value="Genomic_DNA"/>
</dbReference>
<sequence length="311" mass="34384">MSFSPSDSAMHRVMQTPELLELVLLRVDMATSLTAAQRVSRFWSRTIRESLAIQTALFFLPSARNDNDNNKSSCVNPLLAHYFPGWFAASGTPVPSMQDFAAQPFAAPGKFAAFMFPDASWRGMLIQQGIRVAAAASDDPARDGGALGVWRTTRSRADGSFYAASMLYLPADGERGLTMGRYYDLAVSFVMDESRPVVYWPEDCDAFLAMEDLPRVESNGESAGGNGPLENQDLRIQKSFLAAQASVIWLLANNGGAQKARDYDAVQQFSERFMHDKHQGKGPSSSTRHLWSGSKQNAFPVEQLDWSMMRD</sequence>
<name>A0A136J039_9PEZI</name>
<dbReference type="Proteomes" id="UP000070501">
    <property type="component" value="Unassembled WGS sequence"/>
</dbReference>
<reference evidence="2" key="1">
    <citation type="submission" date="2016-02" db="EMBL/GenBank/DDBJ databases">
        <title>Draft genome sequence of Microdochium bolleyi, a fungal endophyte of beachgrass.</title>
        <authorList>
            <consortium name="DOE Joint Genome Institute"/>
            <person name="David A.S."/>
            <person name="May G."/>
            <person name="Haridas S."/>
            <person name="Lim J."/>
            <person name="Wang M."/>
            <person name="Labutti K."/>
            <person name="Lipzen A."/>
            <person name="Barry K."/>
            <person name="Grigoriev I.V."/>
        </authorList>
    </citation>
    <scope>NUCLEOTIDE SEQUENCE [LARGE SCALE GENOMIC DNA]</scope>
    <source>
        <strain evidence="2">J235TASD1</strain>
    </source>
</reference>
<evidence type="ECO:0000313" key="2">
    <source>
        <dbReference type="Proteomes" id="UP000070501"/>
    </source>
</evidence>
<dbReference type="InParanoid" id="A0A136J039"/>
<dbReference type="OrthoDB" id="3800738at2759"/>